<evidence type="ECO:0000313" key="1">
    <source>
        <dbReference type="EMBL" id="KAG0444302.1"/>
    </source>
</evidence>
<organism evidence="1 2">
    <name type="scientific">Ixodes persulcatus</name>
    <name type="common">Taiga tick</name>
    <dbReference type="NCBI Taxonomy" id="34615"/>
    <lineage>
        <taxon>Eukaryota</taxon>
        <taxon>Metazoa</taxon>
        <taxon>Ecdysozoa</taxon>
        <taxon>Arthropoda</taxon>
        <taxon>Chelicerata</taxon>
        <taxon>Arachnida</taxon>
        <taxon>Acari</taxon>
        <taxon>Parasitiformes</taxon>
        <taxon>Ixodida</taxon>
        <taxon>Ixodoidea</taxon>
        <taxon>Ixodidae</taxon>
        <taxon>Ixodinae</taxon>
        <taxon>Ixodes</taxon>
    </lineage>
</organism>
<reference evidence="1 2" key="1">
    <citation type="journal article" date="2020" name="Cell">
        <title>Large-Scale Comparative Analyses of Tick Genomes Elucidate Their Genetic Diversity and Vector Capacities.</title>
        <authorList>
            <consortium name="Tick Genome and Microbiome Consortium (TIGMIC)"/>
            <person name="Jia N."/>
            <person name="Wang J."/>
            <person name="Shi W."/>
            <person name="Du L."/>
            <person name="Sun Y."/>
            <person name="Zhan W."/>
            <person name="Jiang J.F."/>
            <person name="Wang Q."/>
            <person name="Zhang B."/>
            <person name="Ji P."/>
            <person name="Bell-Sakyi L."/>
            <person name="Cui X.M."/>
            <person name="Yuan T.T."/>
            <person name="Jiang B.G."/>
            <person name="Yang W.F."/>
            <person name="Lam T.T."/>
            <person name="Chang Q.C."/>
            <person name="Ding S.J."/>
            <person name="Wang X.J."/>
            <person name="Zhu J.G."/>
            <person name="Ruan X.D."/>
            <person name="Zhao L."/>
            <person name="Wei J.T."/>
            <person name="Ye R.Z."/>
            <person name="Que T.C."/>
            <person name="Du C.H."/>
            <person name="Zhou Y.H."/>
            <person name="Cheng J.X."/>
            <person name="Dai P.F."/>
            <person name="Guo W.B."/>
            <person name="Han X.H."/>
            <person name="Huang E.J."/>
            <person name="Li L.F."/>
            <person name="Wei W."/>
            <person name="Gao Y.C."/>
            <person name="Liu J.Z."/>
            <person name="Shao H.Z."/>
            <person name="Wang X."/>
            <person name="Wang C.C."/>
            <person name="Yang T.C."/>
            <person name="Huo Q.B."/>
            <person name="Li W."/>
            <person name="Chen H.Y."/>
            <person name="Chen S.E."/>
            <person name="Zhou L.G."/>
            <person name="Ni X.B."/>
            <person name="Tian J.H."/>
            <person name="Sheng Y."/>
            <person name="Liu T."/>
            <person name="Pan Y.S."/>
            <person name="Xia L.Y."/>
            <person name="Li J."/>
            <person name="Zhao F."/>
            <person name="Cao W.C."/>
        </authorList>
    </citation>
    <scope>NUCLEOTIDE SEQUENCE [LARGE SCALE GENOMIC DNA]</scope>
    <source>
        <strain evidence="1">Iper-2018</strain>
    </source>
</reference>
<protein>
    <submittedName>
        <fullName evidence="1">Uncharacterized protein</fullName>
    </submittedName>
</protein>
<comment type="caution">
    <text evidence="1">The sequence shown here is derived from an EMBL/GenBank/DDBJ whole genome shotgun (WGS) entry which is preliminary data.</text>
</comment>
<evidence type="ECO:0000313" key="2">
    <source>
        <dbReference type="Proteomes" id="UP000805193"/>
    </source>
</evidence>
<sequence>MASVPPEKRRKKYLHWDAVLDIPSSTKHRWEQRESTDKTNTSPFVNGASCSSSVDRRACANEAAGSADSIPCVGEASCSTATTDFFEVTDIGRGIGADSRESDDRNCTSDGSRPGSPGESHCSLSKAIDEAGDSDEGGPERPSESLSILTETTGGSKCASPKSSDIINDVLDDFDFNCPDLEAGSDPEGGSPAPPYDEASLLSDCFAQYGDSTMPHSTTTKTEIIAMIMAFLASFNLPWTALEFLLLMLNKSYGPGSDEVSENDIDRECPSCKISQNLDKARRDVISQTKATLHDNLKKLKEQAEEPSEIVRDITSAAAYKKLRESDVLNWSDLTVTFNTDGSPLYKSSKSSVWPIQFTINELPPRVRFEHCVLAGLWFGSSHPNMALFLEKFVEEVNALDSLTWRHNSSTISSKVYALCCCVDAPARAEVRNHSHFNGYFGCPWCLASGEHLEGCVRYRGTLPDEERTPQGIRRDMELATLTGKPANGVKGPSPLARLPHFDLVWGFSVDYMHSVLLGVARQFTDYLFKSTNCREDFYLGKLYAL</sequence>
<dbReference type="EMBL" id="JABSTQ010002211">
    <property type="protein sequence ID" value="KAG0444302.1"/>
    <property type="molecule type" value="Genomic_DNA"/>
</dbReference>
<proteinExistence type="predicted"/>
<gene>
    <name evidence="1" type="ORF">HPB47_013947</name>
</gene>
<accession>A0AC60QY53</accession>
<name>A0AC60QY53_IXOPE</name>
<keyword evidence="2" id="KW-1185">Reference proteome</keyword>
<dbReference type="Proteomes" id="UP000805193">
    <property type="component" value="Unassembled WGS sequence"/>
</dbReference>